<dbReference type="EMBL" id="CP014699">
    <property type="protein sequence ID" value="AND80125.1"/>
    <property type="molecule type" value="Genomic_DNA"/>
</dbReference>
<evidence type="ECO:0000256" key="1">
    <source>
        <dbReference type="ARBA" id="ARBA00007169"/>
    </source>
</evidence>
<dbReference type="PANTHER" id="PTHR11487">
    <property type="entry name" value="THIOESTERASE"/>
    <property type="match status" value="1"/>
</dbReference>
<keyword evidence="4" id="KW-1185">Reference proteome</keyword>
<comment type="similarity">
    <text evidence="1">Belongs to the thioesterase family.</text>
</comment>
<evidence type="ECO:0000259" key="2">
    <source>
        <dbReference type="Pfam" id="PF00975"/>
    </source>
</evidence>
<dbReference type="Proteomes" id="UP000077317">
    <property type="component" value="Chromosome"/>
</dbReference>
<proteinExistence type="inferred from homology"/>
<dbReference type="SUPFAM" id="SSF53474">
    <property type="entry name" value="alpha/beta-Hydrolases"/>
    <property type="match status" value="1"/>
</dbReference>
<sequence>MKINVIVIPHAGGMASTYYKFKKYNKELFNFHFVELSGRGKRVHEQLYYSFAEAVDDIYEQVKEIIHEGPYILFGHSMGSWLTYELYYRILEEEAPFPIHIFFSGNRSPFTKQELSVINLDDDEFIGYIIKNHEATKKIFEVKKLRKLFLPILRSDYTIMEKYEPLMGREKIKVNISVLGGELDPLLDRGFYDWKELTLGNCDYVKYDGKHFYIFNKFQEVSDYMSQTIKKLYELV</sequence>
<dbReference type="STRING" id="1811193.A0O21_08990"/>
<dbReference type="InterPro" id="IPR012223">
    <property type="entry name" value="TEII"/>
</dbReference>
<dbReference type="OrthoDB" id="2213423at2"/>
<name>A0A172Q9Q1_9STRE</name>
<protein>
    <submittedName>
        <fullName evidence="3">Thioesterase</fullName>
    </submittedName>
</protein>
<evidence type="ECO:0000313" key="3">
    <source>
        <dbReference type="EMBL" id="AND80125.1"/>
    </source>
</evidence>
<dbReference type="KEGG" id="spat:A0O21_08990"/>
<dbReference type="RefSeq" id="WP_067064435.1">
    <property type="nucleotide sequence ID" value="NZ_CP014699.1"/>
</dbReference>
<dbReference type="Pfam" id="PF00975">
    <property type="entry name" value="Thioesterase"/>
    <property type="match status" value="1"/>
</dbReference>
<organism evidence="3 4">
    <name type="scientific">Streptococcus pantholopis</name>
    <dbReference type="NCBI Taxonomy" id="1811193"/>
    <lineage>
        <taxon>Bacteria</taxon>
        <taxon>Bacillati</taxon>
        <taxon>Bacillota</taxon>
        <taxon>Bacilli</taxon>
        <taxon>Lactobacillales</taxon>
        <taxon>Streptococcaceae</taxon>
        <taxon>Streptococcus</taxon>
    </lineage>
</organism>
<reference evidence="3 4" key="1">
    <citation type="journal article" date="2016" name="Int. J. Syst. Evol. Microbiol.">
        <title>Streptococcuspantholopis sp. nov., isolated from faeces of the Tibetan antelope (Pantholops hodgsonii).</title>
        <authorList>
            <person name="Bai X."/>
            <person name="Xiong Y."/>
            <person name="Lu S."/>
            <person name="Jin D."/>
            <person name="Lai X."/>
            <person name="Yang J."/>
            <person name="Niu L."/>
            <person name="Hu S."/>
            <person name="Meng X."/>
            <person name="Pu J."/>
            <person name="Ye C."/>
            <person name="Xu J."/>
        </authorList>
    </citation>
    <scope>NUCLEOTIDE SEQUENCE [LARGE SCALE GENOMIC DNA]</scope>
    <source>
        <strain evidence="3 4">TA 26</strain>
    </source>
</reference>
<dbReference type="PANTHER" id="PTHR11487:SF0">
    <property type="entry name" value="S-ACYL FATTY ACID SYNTHASE THIOESTERASE, MEDIUM CHAIN"/>
    <property type="match status" value="1"/>
</dbReference>
<dbReference type="InterPro" id="IPR001031">
    <property type="entry name" value="Thioesterase"/>
</dbReference>
<reference evidence="4" key="2">
    <citation type="submission" date="2016-03" db="EMBL/GenBank/DDBJ databases">
        <title>Streptococcus antelopensis sp. nov., isolated from the feces of the Tibetan antelope (Pantholops hodgsonii) in Hoh Xil National Nature Reserve, Qinghai, China.</title>
        <authorList>
            <person name="Bai X."/>
        </authorList>
    </citation>
    <scope>NUCLEOTIDE SEQUENCE [LARGE SCALE GENOMIC DNA]</scope>
    <source>
        <strain evidence="4">TA 26</strain>
    </source>
</reference>
<feature type="domain" description="Thioesterase" evidence="2">
    <location>
        <begin position="5"/>
        <end position="221"/>
    </location>
</feature>
<dbReference type="GO" id="GO:0008610">
    <property type="term" value="P:lipid biosynthetic process"/>
    <property type="evidence" value="ECO:0007669"/>
    <property type="project" value="TreeGrafter"/>
</dbReference>
<evidence type="ECO:0000313" key="4">
    <source>
        <dbReference type="Proteomes" id="UP000077317"/>
    </source>
</evidence>
<dbReference type="AlphaFoldDB" id="A0A172Q9Q1"/>
<gene>
    <name evidence="3" type="ORF">A0O21_08990</name>
</gene>
<dbReference type="Gene3D" id="3.40.50.1820">
    <property type="entry name" value="alpha/beta hydrolase"/>
    <property type="match status" value="1"/>
</dbReference>
<accession>A0A172Q9Q1</accession>
<dbReference type="InterPro" id="IPR029058">
    <property type="entry name" value="AB_hydrolase_fold"/>
</dbReference>